<evidence type="ECO:0000256" key="1">
    <source>
        <dbReference type="SAM" id="MobiDB-lite"/>
    </source>
</evidence>
<sequence>MRVATKGILLASALMLSLSGAVCAQGAGTSGGGGAGAGQGGTGMGTPNANGATASPSGASGANTMGKSGEMSQKQMKPKTQKNGGMNAPASDSSGMKKTY</sequence>
<dbReference type="RefSeq" id="WP_175165757.1">
    <property type="nucleotide sequence ID" value="NZ_CADIKI010000028.1"/>
</dbReference>
<feature type="signal peptide" evidence="2">
    <location>
        <begin position="1"/>
        <end position="24"/>
    </location>
</feature>
<protein>
    <recommendedName>
        <fullName evidence="5">Lipoprotein</fullName>
    </recommendedName>
</protein>
<keyword evidence="4" id="KW-1185">Reference proteome</keyword>
<keyword evidence="2" id="KW-0732">Signal</keyword>
<dbReference type="AlphaFoldDB" id="A0A6J5H219"/>
<feature type="region of interest" description="Disordered" evidence="1">
    <location>
        <begin position="28"/>
        <end position="100"/>
    </location>
</feature>
<name>A0A6J5H219_9BURK</name>
<feature type="compositionally biased region" description="Gly residues" evidence="1">
    <location>
        <begin position="28"/>
        <end position="44"/>
    </location>
</feature>
<gene>
    <name evidence="3" type="ORF">LMG27177_06721</name>
</gene>
<proteinExistence type="predicted"/>
<evidence type="ECO:0000256" key="2">
    <source>
        <dbReference type="SAM" id="SignalP"/>
    </source>
</evidence>
<feature type="compositionally biased region" description="Polar residues" evidence="1">
    <location>
        <begin position="90"/>
        <end position="100"/>
    </location>
</feature>
<reference evidence="3 4" key="1">
    <citation type="submission" date="2020-04" db="EMBL/GenBank/DDBJ databases">
        <authorList>
            <person name="De Canck E."/>
        </authorList>
    </citation>
    <scope>NUCLEOTIDE SEQUENCE [LARGE SCALE GENOMIC DNA]</scope>
    <source>
        <strain evidence="3 4">LMG 27177</strain>
    </source>
</reference>
<feature type="chain" id="PRO_5026863697" description="Lipoprotein" evidence="2">
    <location>
        <begin position="25"/>
        <end position="100"/>
    </location>
</feature>
<feature type="compositionally biased region" description="Low complexity" evidence="1">
    <location>
        <begin position="45"/>
        <end position="64"/>
    </location>
</feature>
<evidence type="ECO:0000313" key="3">
    <source>
        <dbReference type="EMBL" id="CAB3809126.1"/>
    </source>
</evidence>
<evidence type="ECO:0008006" key="5">
    <source>
        <dbReference type="Google" id="ProtNLM"/>
    </source>
</evidence>
<accession>A0A6J5H219</accession>
<dbReference type="EMBL" id="CADIKI010000028">
    <property type="protein sequence ID" value="CAB3809126.1"/>
    <property type="molecule type" value="Genomic_DNA"/>
</dbReference>
<organism evidence="3 4">
    <name type="scientific">Paraburkholderia fynbosensis</name>
    <dbReference type="NCBI Taxonomy" id="1200993"/>
    <lineage>
        <taxon>Bacteria</taxon>
        <taxon>Pseudomonadati</taxon>
        <taxon>Pseudomonadota</taxon>
        <taxon>Betaproteobacteria</taxon>
        <taxon>Burkholderiales</taxon>
        <taxon>Burkholderiaceae</taxon>
        <taxon>Paraburkholderia</taxon>
    </lineage>
</organism>
<evidence type="ECO:0000313" key="4">
    <source>
        <dbReference type="Proteomes" id="UP000494252"/>
    </source>
</evidence>
<dbReference type="Proteomes" id="UP000494252">
    <property type="component" value="Unassembled WGS sequence"/>
</dbReference>